<sequence>MPVKPHRLRRAIASRSCSIYLIHVPGCPACIFVQIGKPRALWRSRLYPHQFRTNFLLVLARVRSHQCGTSLWWMQYLANRADHPKSDRKNSPEDADCAPFKVGDGCTAWMDHEQRIWQVPPSSSKKVVSSRRLEATHQLTISIASFSLPCALCNGGHYLMEVLAVETVPSISDAFKAGPVMVFASESHRSGTRQVAPCLPDAIFNRRRSMSRSPASQPHPDAQTEGGPRAALHSRLFCNKARCLGHDRRPPKSVVALRNAPNSSEPPDITCPSSLGLNWRRGPRERTNATQQCTVCPFSMSAASDLLQ</sequence>
<name>A0A5C3PR83_9APHY</name>
<organism evidence="2 3">
    <name type="scientific">Polyporus arcularius HHB13444</name>
    <dbReference type="NCBI Taxonomy" id="1314778"/>
    <lineage>
        <taxon>Eukaryota</taxon>
        <taxon>Fungi</taxon>
        <taxon>Dikarya</taxon>
        <taxon>Basidiomycota</taxon>
        <taxon>Agaricomycotina</taxon>
        <taxon>Agaricomycetes</taxon>
        <taxon>Polyporales</taxon>
        <taxon>Polyporaceae</taxon>
        <taxon>Polyporus</taxon>
    </lineage>
</organism>
<dbReference type="AlphaFoldDB" id="A0A5C3PR83"/>
<evidence type="ECO:0000313" key="3">
    <source>
        <dbReference type="Proteomes" id="UP000308197"/>
    </source>
</evidence>
<keyword evidence="3" id="KW-1185">Reference proteome</keyword>
<protein>
    <submittedName>
        <fullName evidence="2">Uncharacterized protein</fullName>
    </submittedName>
</protein>
<dbReference type="EMBL" id="ML211008">
    <property type="protein sequence ID" value="TFK91951.1"/>
    <property type="molecule type" value="Genomic_DNA"/>
</dbReference>
<dbReference type="Proteomes" id="UP000308197">
    <property type="component" value="Unassembled WGS sequence"/>
</dbReference>
<proteinExistence type="predicted"/>
<evidence type="ECO:0000256" key="1">
    <source>
        <dbReference type="SAM" id="MobiDB-lite"/>
    </source>
</evidence>
<gene>
    <name evidence="2" type="ORF">K466DRAFT_274379</name>
</gene>
<accession>A0A5C3PR83</accession>
<reference evidence="2 3" key="1">
    <citation type="journal article" date="2019" name="Nat. Ecol. Evol.">
        <title>Megaphylogeny resolves global patterns of mushroom evolution.</title>
        <authorList>
            <person name="Varga T."/>
            <person name="Krizsan K."/>
            <person name="Foldi C."/>
            <person name="Dima B."/>
            <person name="Sanchez-Garcia M."/>
            <person name="Sanchez-Ramirez S."/>
            <person name="Szollosi G.J."/>
            <person name="Szarkandi J.G."/>
            <person name="Papp V."/>
            <person name="Albert L."/>
            <person name="Andreopoulos W."/>
            <person name="Angelini C."/>
            <person name="Antonin V."/>
            <person name="Barry K.W."/>
            <person name="Bougher N.L."/>
            <person name="Buchanan P."/>
            <person name="Buyck B."/>
            <person name="Bense V."/>
            <person name="Catcheside P."/>
            <person name="Chovatia M."/>
            <person name="Cooper J."/>
            <person name="Damon W."/>
            <person name="Desjardin D."/>
            <person name="Finy P."/>
            <person name="Geml J."/>
            <person name="Haridas S."/>
            <person name="Hughes K."/>
            <person name="Justo A."/>
            <person name="Karasinski D."/>
            <person name="Kautmanova I."/>
            <person name="Kiss B."/>
            <person name="Kocsube S."/>
            <person name="Kotiranta H."/>
            <person name="LaButti K.M."/>
            <person name="Lechner B.E."/>
            <person name="Liimatainen K."/>
            <person name="Lipzen A."/>
            <person name="Lukacs Z."/>
            <person name="Mihaltcheva S."/>
            <person name="Morgado L.N."/>
            <person name="Niskanen T."/>
            <person name="Noordeloos M.E."/>
            <person name="Ohm R.A."/>
            <person name="Ortiz-Santana B."/>
            <person name="Ovrebo C."/>
            <person name="Racz N."/>
            <person name="Riley R."/>
            <person name="Savchenko A."/>
            <person name="Shiryaev A."/>
            <person name="Soop K."/>
            <person name="Spirin V."/>
            <person name="Szebenyi C."/>
            <person name="Tomsovsky M."/>
            <person name="Tulloss R.E."/>
            <person name="Uehling J."/>
            <person name="Grigoriev I.V."/>
            <person name="Vagvolgyi C."/>
            <person name="Papp T."/>
            <person name="Martin F.M."/>
            <person name="Miettinen O."/>
            <person name="Hibbett D.S."/>
            <person name="Nagy L.G."/>
        </authorList>
    </citation>
    <scope>NUCLEOTIDE SEQUENCE [LARGE SCALE GENOMIC DNA]</scope>
    <source>
        <strain evidence="2 3">HHB13444</strain>
    </source>
</reference>
<feature type="region of interest" description="Disordered" evidence="1">
    <location>
        <begin position="209"/>
        <end position="229"/>
    </location>
</feature>
<dbReference type="InParanoid" id="A0A5C3PR83"/>
<evidence type="ECO:0000313" key="2">
    <source>
        <dbReference type="EMBL" id="TFK91951.1"/>
    </source>
</evidence>